<evidence type="ECO:0000313" key="11">
    <source>
        <dbReference type="Proteomes" id="UP001497516"/>
    </source>
</evidence>
<dbReference type="Pfam" id="PF03108">
    <property type="entry name" value="DBD_Tnp_Mut"/>
    <property type="match status" value="1"/>
</dbReference>
<dbReference type="PANTHER" id="PTHR31973:SF187">
    <property type="entry name" value="MUTATOR TRANSPOSASE MUDRA PROTEIN"/>
    <property type="match status" value="1"/>
</dbReference>
<dbReference type="Proteomes" id="UP001497516">
    <property type="component" value="Chromosome 10"/>
</dbReference>
<evidence type="ECO:0000259" key="9">
    <source>
        <dbReference type="PROSITE" id="PS50966"/>
    </source>
</evidence>
<feature type="compositionally biased region" description="Basic and acidic residues" evidence="8">
    <location>
        <begin position="753"/>
        <end position="774"/>
    </location>
</feature>
<dbReference type="PROSITE" id="PS50966">
    <property type="entry name" value="ZF_SWIM"/>
    <property type="match status" value="1"/>
</dbReference>
<dbReference type="GO" id="GO:0003677">
    <property type="term" value="F:DNA binding"/>
    <property type="evidence" value="ECO:0007669"/>
    <property type="project" value="UniProtKB-KW"/>
</dbReference>
<dbReference type="InterPro" id="IPR004332">
    <property type="entry name" value="Transposase_MuDR"/>
</dbReference>
<dbReference type="Pfam" id="PF04434">
    <property type="entry name" value="SWIM"/>
    <property type="match status" value="1"/>
</dbReference>
<dbReference type="InterPro" id="IPR018289">
    <property type="entry name" value="MULE_transposase_dom"/>
</dbReference>
<feature type="compositionally biased region" description="Acidic residues" evidence="8">
    <location>
        <begin position="143"/>
        <end position="177"/>
    </location>
</feature>
<evidence type="ECO:0000256" key="7">
    <source>
        <dbReference type="PROSITE-ProRule" id="PRU00325"/>
    </source>
</evidence>
<dbReference type="Pfam" id="PF26130">
    <property type="entry name" value="PB1-like"/>
    <property type="match status" value="1"/>
</dbReference>
<keyword evidence="6" id="KW-0233">DNA recombination</keyword>
<dbReference type="InterPro" id="IPR058594">
    <property type="entry name" value="PB1-like_dom_pln"/>
</dbReference>
<feature type="domain" description="SWIM-type" evidence="9">
    <location>
        <begin position="658"/>
        <end position="692"/>
    </location>
</feature>
<dbReference type="GO" id="GO:0006313">
    <property type="term" value="P:DNA transposition"/>
    <property type="evidence" value="ECO:0007669"/>
    <property type="project" value="InterPro"/>
</dbReference>
<keyword evidence="5" id="KW-0238">DNA-binding</keyword>
<reference evidence="10 11" key="1">
    <citation type="submission" date="2024-04" db="EMBL/GenBank/DDBJ databases">
        <authorList>
            <person name="Fracassetti M."/>
        </authorList>
    </citation>
    <scope>NUCLEOTIDE SEQUENCE [LARGE SCALE GENOMIC DNA]</scope>
</reference>
<feature type="compositionally biased region" description="Basic and acidic residues" evidence="8">
    <location>
        <begin position="810"/>
        <end position="826"/>
    </location>
</feature>
<feature type="region of interest" description="Disordered" evidence="8">
    <location>
        <begin position="736"/>
        <end position="776"/>
    </location>
</feature>
<dbReference type="GO" id="GO:0008270">
    <property type="term" value="F:zinc ion binding"/>
    <property type="evidence" value="ECO:0007669"/>
    <property type="project" value="UniProtKB-KW"/>
</dbReference>
<evidence type="ECO:0000256" key="5">
    <source>
        <dbReference type="ARBA" id="ARBA00023125"/>
    </source>
</evidence>
<organism evidence="10 11">
    <name type="scientific">Linum trigynum</name>
    <dbReference type="NCBI Taxonomy" id="586398"/>
    <lineage>
        <taxon>Eukaryota</taxon>
        <taxon>Viridiplantae</taxon>
        <taxon>Streptophyta</taxon>
        <taxon>Embryophyta</taxon>
        <taxon>Tracheophyta</taxon>
        <taxon>Spermatophyta</taxon>
        <taxon>Magnoliopsida</taxon>
        <taxon>eudicotyledons</taxon>
        <taxon>Gunneridae</taxon>
        <taxon>Pentapetalae</taxon>
        <taxon>rosids</taxon>
        <taxon>fabids</taxon>
        <taxon>Malpighiales</taxon>
        <taxon>Linaceae</taxon>
        <taxon>Linum</taxon>
    </lineage>
</organism>
<name>A0AAV2CVF9_9ROSI</name>
<evidence type="ECO:0000256" key="3">
    <source>
        <dbReference type="ARBA" id="ARBA00022771"/>
    </source>
</evidence>
<feature type="region of interest" description="Disordered" evidence="8">
    <location>
        <begin position="796"/>
        <end position="826"/>
    </location>
</feature>
<evidence type="ECO:0000256" key="6">
    <source>
        <dbReference type="ARBA" id="ARBA00023172"/>
    </source>
</evidence>
<evidence type="ECO:0000256" key="8">
    <source>
        <dbReference type="SAM" id="MobiDB-lite"/>
    </source>
</evidence>
<evidence type="ECO:0000313" key="10">
    <source>
        <dbReference type="EMBL" id="CAL1359566.1"/>
    </source>
</evidence>
<feature type="compositionally biased region" description="Acidic residues" evidence="8">
    <location>
        <begin position="208"/>
        <end position="223"/>
    </location>
</feature>
<proteinExistence type="predicted"/>
<feature type="region of interest" description="Disordered" evidence="8">
    <location>
        <begin position="128"/>
        <end position="183"/>
    </location>
</feature>
<keyword evidence="4" id="KW-0862">Zinc</keyword>
<keyword evidence="11" id="KW-1185">Reference proteome</keyword>
<protein>
    <recommendedName>
        <fullName evidence="9">SWIM-type domain-containing protein</fullName>
    </recommendedName>
</protein>
<evidence type="ECO:0000256" key="2">
    <source>
        <dbReference type="ARBA" id="ARBA00022723"/>
    </source>
</evidence>
<gene>
    <name evidence="10" type="ORF">LTRI10_LOCUS7042</name>
</gene>
<keyword evidence="1" id="KW-0815">Transposition</keyword>
<evidence type="ECO:0000256" key="1">
    <source>
        <dbReference type="ARBA" id="ARBA00022578"/>
    </source>
</evidence>
<keyword evidence="3 7" id="KW-0863">Zinc-finger</keyword>
<feature type="region of interest" description="Disordered" evidence="8">
    <location>
        <begin position="202"/>
        <end position="239"/>
    </location>
</feature>
<sequence length="877" mass="100424">MGVHVRQPDAPIPKYRDCNGEFSFEVHVDYQIKKKRGKHFMQDETIVYYDHADIDLLSILDLVDIYKECGGKIPKPKFYWKAPLDESMTEITRDEDLLEMAGAANEPPRIIELYAMAEHEVLDFMDSDDEEDATPLAEKEVTVGEDGDSDNDYEDGDSDNDYEGEDEDSDFEGDSESDISICDDINYEKNVNLDVEADMRMFGGGDDGLGDAEVDEEESDPVDSDDRRSIHSSDSESDAAIVPDFRVDRDMEKPTFAISQKFSSFGVLKDALKQYSFIEKRPIFFKRSDGKRLQVMCEAPCDWYIWASKLKDEDAVKITRCKLEHTADCTLTFNNRFATYKFLGDKMTKKVAADHSMENQEDSKSLYHYAAELRSNPNSTVVVEQREQVFNRMYVCFEASMKGFRAGCRQVICIDGCFLKHDYGGQLLSAVGIDANEQYFPIAFAHVEVENKDNWLWFLQLLGTDLHINDNPGWTFISDKQKGLMPALDEVFPSSEKRHCTRHLVTNLSAACGSSARVKELFWEAARATTVSEFQVAMRSLLDYNKPFYDWLVDKPYYHWSRSHFQCLVLTDMDTNNLVESWNNVIVDERDMGPVGMWEGIRRRLMVLYAKRRRIANKWAGPLCKNIEKNLQKLGEEALKWSAESNGNGEFEVRWQNQQVVVNLKKKNCTCRRWDLTGIPCEHAIQAIRKAKLKVYDFVAGCYFKDSCIRIYENSISPTAGREYWPLSQLGDVGVPPLRDSIKRGRPKKARRKEAGEKDSGKKRQKGPEREVAKPVKKKYKCTDCGEVGHNKTFHQNREAKELAKKKRAEAKQKEKEDIQTRKQLERAERNRLAALKKLQAKAAKQASSQVIADGSSQRPASQLSQQPSQDSHRSNL</sequence>
<dbReference type="InterPro" id="IPR006564">
    <property type="entry name" value="Znf_PMZ"/>
</dbReference>
<feature type="compositionally biased region" description="Low complexity" evidence="8">
    <location>
        <begin position="839"/>
        <end position="850"/>
    </location>
</feature>
<accession>A0AAV2CVF9</accession>
<feature type="region of interest" description="Disordered" evidence="8">
    <location>
        <begin position="839"/>
        <end position="877"/>
    </location>
</feature>
<dbReference type="EMBL" id="OZ034814">
    <property type="protein sequence ID" value="CAL1359566.1"/>
    <property type="molecule type" value="Genomic_DNA"/>
</dbReference>
<evidence type="ECO:0000256" key="4">
    <source>
        <dbReference type="ARBA" id="ARBA00022833"/>
    </source>
</evidence>
<dbReference type="InterPro" id="IPR007527">
    <property type="entry name" value="Znf_SWIM"/>
</dbReference>
<dbReference type="PROSITE" id="PS01007">
    <property type="entry name" value="TRANSPOSASE_MUTATOR"/>
    <property type="match status" value="1"/>
</dbReference>
<keyword evidence="2" id="KW-0479">Metal-binding</keyword>
<feature type="compositionally biased region" description="Basic and acidic residues" evidence="8">
    <location>
        <begin position="224"/>
        <end position="234"/>
    </location>
</feature>
<feature type="compositionally biased region" description="Polar residues" evidence="8">
    <location>
        <begin position="855"/>
        <end position="870"/>
    </location>
</feature>
<dbReference type="SMART" id="SM00575">
    <property type="entry name" value="ZnF_PMZ"/>
    <property type="match status" value="1"/>
</dbReference>
<dbReference type="AlphaFoldDB" id="A0AAV2CVF9"/>
<dbReference type="Pfam" id="PF10551">
    <property type="entry name" value="MULE"/>
    <property type="match status" value="1"/>
</dbReference>
<dbReference type="GO" id="GO:0004803">
    <property type="term" value="F:transposase activity"/>
    <property type="evidence" value="ECO:0007669"/>
    <property type="project" value="InterPro"/>
</dbReference>
<dbReference type="PANTHER" id="PTHR31973">
    <property type="entry name" value="POLYPROTEIN, PUTATIVE-RELATED"/>
    <property type="match status" value="1"/>
</dbReference>
<dbReference type="InterPro" id="IPR001207">
    <property type="entry name" value="Transposase_mutator"/>
</dbReference>